<feature type="compositionally biased region" description="Basic residues" evidence="4">
    <location>
        <begin position="1145"/>
        <end position="1158"/>
    </location>
</feature>
<dbReference type="GO" id="GO:0006355">
    <property type="term" value="P:regulation of DNA-templated transcription"/>
    <property type="evidence" value="ECO:0007669"/>
    <property type="project" value="InterPro"/>
</dbReference>
<comment type="caution">
    <text evidence="5">The sequence shown here is derived from an EMBL/GenBank/DDBJ whole genome shotgun (WGS) entry which is preliminary data.</text>
</comment>
<keyword evidence="6" id="KW-1185">Reference proteome</keyword>
<feature type="compositionally biased region" description="Basic and acidic residues" evidence="4">
    <location>
        <begin position="704"/>
        <end position="722"/>
    </location>
</feature>
<organism evidence="5 6">
    <name type="scientific">Elysia marginata</name>
    <dbReference type="NCBI Taxonomy" id="1093978"/>
    <lineage>
        <taxon>Eukaryota</taxon>
        <taxon>Metazoa</taxon>
        <taxon>Spiralia</taxon>
        <taxon>Lophotrochozoa</taxon>
        <taxon>Mollusca</taxon>
        <taxon>Gastropoda</taxon>
        <taxon>Heterobranchia</taxon>
        <taxon>Euthyneura</taxon>
        <taxon>Panpulmonata</taxon>
        <taxon>Sacoglossa</taxon>
        <taxon>Placobranchoidea</taxon>
        <taxon>Plakobranchidae</taxon>
        <taxon>Elysia</taxon>
    </lineage>
</organism>
<dbReference type="PANTHER" id="PTHR19212:SF0">
    <property type="entry name" value="LD07988P"/>
    <property type="match status" value="1"/>
</dbReference>
<feature type="compositionally biased region" description="Polar residues" evidence="4">
    <location>
        <begin position="1093"/>
        <end position="1125"/>
    </location>
</feature>
<keyword evidence="2 3" id="KW-0175">Coiled coil</keyword>
<feature type="region of interest" description="Disordered" evidence="4">
    <location>
        <begin position="1"/>
        <end position="23"/>
    </location>
</feature>
<dbReference type="Pfam" id="PF09738">
    <property type="entry name" value="LRRFIP"/>
    <property type="match status" value="1"/>
</dbReference>
<evidence type="ECO:0000256" key="4">
    <source>
        <dbReference type="SAM" id="MobiDB-lite"/>
    </source>
</evidence>
<evidence type="ECO:0000313" key="5">
    <source>
        <dbReference type="EMBL" id="GFS16978.1"/>
    </source>
</evidence>
<dbReference type="Proteomes" id="UP000762676">
    <property type="component" value="Unassembled WGS sequence"/>
</dbReference>
<dbReference type="InterPro" id="IPR019139">
    <property type="entry name" value="LRRFIP1/2"/>
</dbReference>
<feature type="compositionally biased region" description="Basic and acidic residues" evidence="4">
    <location>
        <begin position="807"/>
        <end position="820"/>
    </location>
</feature>
<feature type="compositionally biased region" description="Basic and acidic residues" evidence="4">
    <location>
        <begin position="48"/>
        <end position="75"/>
    </location>
</feature>
<feature type="compositionally biased region" description="Basic and acidic residues" evidence="4">
    <location>
        <begin position="1045"/>
        <end position="1063"/>
    </location>
</feature>
<feature type="compositionally biased region" description="Basic and acidic residues" evidence="4">
    <location>
        <begin position="751"/>
        <end position="798"/>
    </location>
</feature>
<feature type="compositionally biased region" description="Acidic residues" evidence="4">
    <location>
        <begin position="727"/>
        <end position="738"/>
    </location>
</feature>
<accession>A0AAV4J4W7</accession>
<feature type="region of interest" description="Disordered" evidence="4">
    <location>
        <begin position="48"/>
        <end position="102"/>
    </location>
</feature>
<name>A0AAV4J4W7_9GAST</name>
<protein>
    <submittedName>
        <fullName evidence="5">Leucine-rich repeat flightless-interacting protein 2</fullName>
    </submittedName>
</protein>
<reference evidence="5 6" key="1">
    <citation type="journal article" date="2021" name="Elife">
        <title>Chloroplast acquisition without the gene transfer in kleptoplastic sea slugs, Plakobranchus ocellatus.</title>
        <authorList>
            <person name="Maeda T."/>
            <person name="Takahashi S."/>
            <person name="Yoshida T."/>
            <person name="Shimamura S."/>
            <person name="Takaki Y."/>
            <person name="Nagai Y."/>
            <person name="Toyoda A."/>
            <person name="Suzuki Y."/>
            <person name="Arimoto A."/>
            <person name="Ishii H."/>
            <person name="Satoh N."/>
            <person name="Nishiyama T."/>
            <person name="Hasebe M."/>
            <person name="Maruyama T."/>
            <person name="Minagawa J."/>
            <person name="Obokata J."/>
            <person name="Shigenobu S."/>
        </authorList>
    </citation>
    <scope>NUCLEOTIDE SEQUENCE [LARGE SCALE GENOMIC DNA]</scope>
</reference>
<proteinExistence type="inferred from homology"/>
<feature type="region of interest" description="Disordered" evidence="4">
    <location>
        <begin position="1024"/>
        <end position="1158"/>
    </location>
</feature>
<evidence type="ECO:0000313" key="6">
    <source>
        <dbReference type="Proteomes" id="UP000762676"/>
    </source>
</evidence>
<sequence>MSSQSAGRRRSNMRQYSAEDQALNMISKEAESRLAAKRAARAEAREIRLKEMEKQQRESESKQDRVYELTNEHNAVKNRQLSGSRSGSRRGSTESNESESKDVDFKLELRELEEKYKAAMMTSAQLDNEKQSLVYQVELLKDQLEEQDEGYTELQRQYKDKCRDFDFQKRDLQSMEHELSILKQQLEIKDRLIEESGFVIVSNDRGEPVLTRQTSGSGSSNGPLPSGAVLVSQETKDFLEKAGGGTLGTANSDHVVHSNIVGVDNKMNTSSTNAVSDPSVTANVLKEDKIVSCVIDQVDAPSKQTGVAAGIDIEGSESVHDSSSVVSTNVTDTNGNSVSVVSQMGVAQDTIFVPDTEFPFKRSRSVRASGVDGFDEGEEFYDAVTTPSPREKMAPFEVGVVPLDKTIISEQAADEETGTSSCNRDPEKIHGVTEQLELQGVTESESNSEVINDNVAKSVTKPVLDQDLGGEGTSDSTGHRLDLSKEIPVKANAVETKNKLQTFDSNMVESEAQVEGAVRQNDIAGESVDSAEQTKELDIQNLVPLKADGMENEINWPQDVVLNAETENLTEFKSPSELELDDEAVGSVEPANEDLTKPLEIESNLKEAGVLVGLHLTDNTFERDFQEDLEQKGNVKEGHVKIIFHEDEDLDHLQRENKPQDMLISEEISIEELEEDEKSNLKKKDDAELSLEPTEPSAVSVNEKTNKQQVEEVSWKEDKDESAFMLEGEENSPLEESEVLIGLKIENIDLPSKETGEGESNIDFKKEENLAERTGEKSLPSDDQCKPEEESGDTKKDGSMASVDELGSNKEPLEVKRNVDEQDINPLSHTETTIEFSSHGDEVIQLSVAQDGVQSGIEKSSSTTVTEDSNFFAEKVSDNSENGFLQDECQRIQATANIEAERLLCLQNEKEEVSDDISFTDQNDISQLQDSGLPLSLKLDSELEKSLNVSSDFEIFEQETNSKGLNIKNASRVSESSEGEMANEYGFGDIDEGLDLDESSHVEEAAEKKIYSADESSFIEAKRGLEEVTEMLPQVTKKGKKERKAKTNKEGDEKKSTRNDTKKYSLFWSKKGTPDNLMSAKGGKDKTDKKQEGSLSGSSVSVDTLTESTAGGSISTPSKASSHSSLEPDDLEGALDKQIKEKPEKKSKKQSFFKKVFK</sequence>
<evidence type="ECO:0000256" key="3">
    <source>
        <dbReference type="SAM" id="Coils"/>
    </source>
</evidence>
<feature type="region of interest" description="Disordered" evidence="4">
    <location>
        <begin position="968"/>
        <end position="994"/>
    </location>
</feature>
<feature type="compositionally biased region" description="Basic and acidic residues" evidence="4">
    <location>
        <begin position="678"/>
        <end position="687"/>
    </location>
</feature>
<dbReference type="Gene3D" id="1.20.5.4090">
    <property type="match status" value="1"/>
</dbReference>
<feature type="coiled-coil region" evidence="3">
    <location>
        <begin position="109"/>
        <end position="192"/>
    </location>
</feature>
<evidence type="ECO:0000256" key="2">
    <source>
        <dbReference type="ARBA" id="ARBA00023054"/>
    </source>
</evidence>
<dbReference type="PANTHER" id="PTHR19212">
    <property type="entry name" value="LEUCINE RICH REPEAT IN FLII INTERACTING PROTEIN"/>
    <property type="match status" value="1"/>
</dbReference>
<gene>
    <name evidence="5" type="ORF">ElyMa_004969500</name>
</gene>
<feature type="compositionally biased region" description="Basic and acidic residues" evidence="4">
    <location>
        <begin position="1134"/>
        <end position="1144"/>
    </location>
</feature>
<dbReference type="EMBL" id="BMAT01009966">
    <property type="protein sequence ID" value="GFS16978.1"/>
    <property type="molecule type" value="Genomic_DNA"/>
</dbReference>
<feature type="compositionally biased region" description="Basic and acidic residues" evidence="4">
    <location>
        <begin position="1082"/>
        <end position="1092"/>
    </location>
</feature>
<feature type="compositionally biased region" description="Low complexity" evidence="4">
    <location>
        <begin position="82"/>
        <end position="95"/>
    </location>
</feature>
<dbReference type="AlphaFoldDB" id="A0AAV4J4W7"/>
<feature type="region of interest" description="Disordered" evidence="4">
    <location>
        <begin position="674"/>
        <end position="829"/>
    </location>
</feature>
<comment type="similarity">
    <text evidence="1">Belongs to the LRRFIP family.</text>
</comment>
<evidence type="ECO:0000256" key="1">
    <source>
        <dbReference type="ARBA" id="ARBA00008275"/>
    </source>
</evidence>